<dbReference type="EMBL" id="JACHJR010000001">
    <property type="protein sequence ID" value="MBB4947708.1"/>
    <property type="molecule type" value="Genomic_DNA"/>
</dbReference>
<evidence type="ECO:0000313" key="1">
    <source>
        <dbReference type="EMBL" id="MBB4947708.1"/>
    </source>
</evidence>
<reference evidence="1 2" key="1">
    <citation type="submission" date="2020-08" db="EMBL/GenBank/DDBJ databases">
        <title>Sequencing the genomes of 1000 actinobacteria strains.</title>
        <authorList>
            <person name="Klenk H.-P."/>
        </authorList>
    </citation>
    <scope>NUCLEOTIDE SEQUENCE [LARGE SCALE GENOMIC DNA]</scope>
    <source>
        <strain evidence="1 2">DSM 44786</strain>
    </source>
</reference>
<dbReference type="Gene3D" id="3.40.50.720">
    <property type="entry name" value="NAD(P)-binding Rossmann-like Domain"/>
    <property type="match status" value="1"/>
</dbReference>
<keyword evidence="1" id="KW-0456">Lyase</keyword>
<name>A0A7W7SD56_9ACTN</name>
<evidence type="ECO:0000313" key="2">
    <source>
        <dbReference type="Proteomes" id="UP000573327"/>
    </source>
</evidence>
<comment type="caution">
    <text evidence="1">The sequence shown here is derived from an EMBL/GenBank/DDBJ whole genome shotgun (WGS) entry which is preliminary data.</text>
</comment>
<accession>A0A7W7SD56</accession>
<dbReference type="PIRSF" id="PIRSF001439">
    <property type="entry name" value="CryM"/>
    <property type="match status" value="1"/>
</dbReference>
<proteinExistence type="predicted"/>
<dbReference type="GO" id="GO:0008473">
    <property type="term" value="F:ornithine cyclodeaminase activity"/>
    <property type="evidence" value="ECO:0007669"/>
    <property type="project" value="UniProtKB-EC"/>
</dbReference>
<dbReference type="Gene3D" id="3.30.1780.10">
    <property type="entry name" value="ornithine cyclodeaminase, domain 1"/>
    <property type="match status" value="1"/>
</dbReference>
<dbReference type="RefSeq" id="WP_184916081.1">
    <property type="nucleotide sequence ID" value="NZ_JACHJR010000001.1"/>
</dbReference>
<gene>
    <name evidence="1" type="ORF">F4556_003243</name>
</gene>
<dbReference type="InterPro" id="IPR036291">
    <property type="entry name" value="NAD(P)-bd_dom_sf"/>
</dbReference>
<dbReference type="GO" id="GO:0005737">
    <property type="term" value="C:cytoplasm"/>
    <property type="evidence" value="ECO:0007669"/>
    <property type="project" value="TreeGrafter"/>
</dbReference>
<dbReference type="AlphaFoldDB" id="A0A7W7SD56"/>
<dbReference type="InterPro" id="IPR023401">
    <property type="entry name" value="ODC_N"/>
</dbReference>
<keyword evidence="2" id="KW-1185">Reference proteome</keyword>
<dbReference type="Pfam" id="PF02423">
    <property type="entry name" value="OCD_Mu_crystall"/>
    <property type="match status" value="1"/>
</dbReference>
<sequence>MSSTPPDLAVVPGRLVDEVLRSAHAEAKRLVEEVYVQSAQGRLVNPDSSFLRPDPEARERVIALPAYVPEPVPAMGIKWISSFPENLKLGLPRASAAIVLNDTTTGFPVALLEGARISGFRTALSALVGADALTEGARRATKFAVLGTGYISATTVQTFLADGWSLDQVAVFDLSAERAAEFVQELTDGHQGLRVTVADSAADALRDADLVLLATTAVTPHLDRLDGLAPDAIVLHMSLRDLTPEALAGAEHVVDEVSHSLREKTSLALAVEAGVVAREDVRPVGDLLTGEWKRTPGRTAVYAPFGLGSLDIALGTLVLARARDLPGVLTVEDFAGLAPQH</sequence>
<organism evidence="1 2">
    <name type="scientific">Kitasatospora gansuensis</name>
    <dbReference type="NCBI Taxonomy" id="258050"/>
    <lineage>
        <taxon>Bacteria</taxon>
        <taxon>Bacillati</taxon>
        <taxon>Actinomycetota</taxon>
        <taxon>Actinomycetes</taxon>
        <taxon>Kitasatosporales</taxon>
        <taxon>Streptomycetaceae</taxon>
        <taxon>Kitasatospora</taxon>
    </lineage>
</organism>
<dbReference type="PANTHER" id="PTHR13812">
    <property type="entry name" value="KETIMINE REDUCTASE MU-CRYSTALLIN"/>
    <property type="match status" value="1"/>
</dbReference>
<dbReference type="PANTHER" id="PTHR13812:SF19">
    <property type="entry name" value="KETIMINE REDUCTASE MU-CRYSTALLIN"/>
    <property type="match status" value="1"/>
</dbReference>
<protein>
    <submittedName>
        <fullName evidence="1">Ornithine cyclodeaminase</fullName>
        <ecNumber evidence="1">4.3.1.12</ecNumber>
    </submittedName>
</protein>
<dbReference type="Proteomes" id="UP000573327">
    <property type="component" value="Unassembled WGS sequence"/>
</dbReference>
<dbReference type="SUPFAM" id="SSF51735">
    <property type="entry name" value="NAD(P)-binding Rossmann-fold domains"/>
    <property type="match status" value="1"/>
</dbReference>
<dbReference type="InterPro" id="IPR003462">
    <property type="entry name" value="ODC_Mu_crystall"/>
</dbReference>
<dbReference type="EC" id="4.3.1.12" evidence="1"/>